<dbReference type="InterPro" id="IPR036188">
    <property type="entry name" value="FAD/NAD-bd_sf"/>
</dbReference>
<evidence type="ECO:0000313" key="3">
    <source>
        <dbReference type="EMBL" id="KPL89893.1"/>
    </source>
</evidence>
<dbReference type="CDD" id="cd19946">
    <property type="entry name" value="GlpA-like_Fer2_BFD-like"/>
    <property type="match status" value="1"/>
</dbReference>
<dbReference type="Gene3D" id="1.10.10.1100">
    <property type="entry name" value="BFD-like [2Fe-2S]-binding domain"/>
    <property type="match status" value="1"/>
</dbReference>
<organism evidence="3 4">
    <name type="scientific">Levilinea saccharolytica</name>
    <dbReference type="NCBI Taxonomy" id="229921"/>
    <lineage>
        <taxon>Bacteria</taxon>
        <taxon>Bacillati</taxon>
        <taxon>Chloroflexota</taxon>
        <taxon>Anaerolineae</taxon>
        <taxon>Anaerolineales</taxon>
        <taxon>Anaerolineaceae</taxon>
        <taxon>Levilinea</taxon>
    </lineage>
</organism>
<dbReference type="Gene3D" id="3.50.50.60">
    <property type="entry name" value="FAD/NAD(P)-binding domain"/>
    <property type="match status" value="1"/>
</dbReference>
<sequence>MMKAYDVIVIGGGIVGCMTARFLSRYRLNILLIDKAADIGTGASAANSAIVHAGYDPEPGTLKAKMNVLGNAMWDTLSGELGFEYDRRGDYVVAIGPEELDTLDKLLEQGRRNGVPGMHVILADEMRSREPNINPLVSGALWAPTGGICDPFMATVAAAENAVANGVTVLLETEFQDFIFDGARIVGVRTNVGDFGCRWAVNAAGLYADQVMHKAGVRPEFKITPRRGEYAVLDRAELEVNNVLFPVPSERGKGILVTATLHGNAMVGPNSQIVDDAEDSAVTNDGMAEIWEGAQKLIPSLTPRLAIAVFAGLRAHGNAPCLTPGVSHNHDFIIETPREAPGLVNIGGIESPGLTSAPAIALHVIEMLREAGEKLEEKPDWNPIRPPRPHFRKLPREEQMKLIKADPRFGRVICRCEMVTEGEIIAEIHAPIPARNYDAIKRRTWLGTGRCLGSFDMPRVVEILAEELGIAPEEVTKKGPGSEFLTRKTKAWEA</sequence>
<comment type="caution">
    <text evidence="3">The sequence shown here is derived from an EMBL/GenBank/DDBJ whole genome shotgun (WGS) entry which is preliminary data.</text>
</comment>
<dbReference type="Proteomes" id="UP000050501">
    <property type="component" value="Unassembled WGS sequence"/>
</dbReference>
<dbReference type="SUPFAM" id="SSF54373">
    <property type="entry name" value="FAD-linked reductases, C-terminal domain"/>
    <property type="match status" value="1"/>
</dbReference>
<name>A0A0P6YHH2_9CHLR</name>
<evidence type="ECO:0000259" key="2">
    <source>
        <dbReference type="Pfam" id="PF04324"/>
    </source>
</evidence>
<dbReference type="Gene3D" id="3.30.9.10">
    <property type="entry name" value="D-Amino Acid Oxidase, subunit A, domain 2"/>
    <property type="match status" value="1"/>
</dbReference>
<dbReference type="InterPro" id="IPR007419">
    <property type="entry name" value="BFD-like_2Fe2S-bd_dom"/>
</dbReference>
<dbReference type="STRING" id="229921.ADN01_03185"/>
<dbReference type="Pfam" id="PF04324">
    <property type="entry name" value="Fer2_BFD"/>
    <property type="match status" value="1"/>
</dbReference>
<dbReference type="Pfam" id="PF01266">
    <property type="entry name" value="DAO"/>
    <property type="match status" value="1"/>
</dbReference>
<dbReference type="InterPro" id="IPR006076">
    <property type="entry name" value="FAD-dep_OxRdtase"/>
</dbReference>
<reference evidence="3 4" key="1">
    <citation type="submission" date="2015-07" db="EMBL/GenBank/DDBJ databases">
        <title>Genome sequence of Levilinea saccharolytica DSM 16555.</title>
        <authorList>
            <person name="Hemp J."/>
            <person name="Ward L.M."/>
            <person name="Pace L.A."/>
            <person name="Fischer W.W."/>
        </authorList>
    </citation>
    <scope>NUCLEOTIDE SEQUENCE [LARGE SCALE GENOMIC DNA]</scope>
    <source>
        <strain evidence="3 4">KIBI-1</strain>
    </source>
</reference>
<accession>A0A0P6YHH2</accession>
<gene>
    <name evidence="3" type="ORF">ADN01_03185</name>
</gene>
<dbReference type="EMBL" id="LGCM01000014">
    <property type="protein sequence ID" value="KPL89893.1"/>
    <property type="molecule type" value="Genomic_DNA"/>
</dbReference>
<dbReference type="RefSeq" id="WP_075070916.1">
    <property type="nucleotide sequence ID" value="NZ_LGCM01000014.1"/>
</dbReference>
<evidence type="ECO:0000259" key="1">
    <source>
        <dbReference type="Pfam" id="PF01266"/>
    </source>
</evidence>
<dbReference type="InterPro" id="IPR041854">
    <property type="entry name" value="BFD-like_2Fe2S-bd_dom_sf"/>
</dbReference>
<evidence type="ECO:0000313" key="4">
    <source>
        <dbReference type="Proteomes" id="UP000050501"/>
    </source>
</evidence>
<dbReference type="PANTHER" id="PTHR42720">
    <property type="entry name" value="GLYCEROL-3-PHOSPHATE DEHYDROGENASE"/>
    <property type="match status" value="1"/>
</dbReference>
<proteinExistence type="predicted"/>
<dbReference type="InterPro" id="IPR052745">
    <property type="entry name" value="G3P_Oxidase/Oxidoreductase"/>
</dbReference>
<dbReference type="PROSITE" id="PS51257">
    <property type="entry name" value="PROKAR_LIPOPROTEIN"/>
    <property type="match status" value="1"/>
</dbReference>
<dbReference type="PANTHER" id="PTHR42720:SF1">
    <property type="entry name" value="GLYCEROL 3-PHOSPHATE OXIDASE"/>
    <property type="match status" value="1"/>
</dbReference>
<feature type="domain" description="BFD-like [2Fe-2S]-binding" evidence="2">
    <location>
        <begin position="412"/>
        <end position="465"/>
    </location>
</feature>
<dbReference type="PATRIC" id="fig|229921.5.peg.3017"/>
<protein>
    <submittedName>
        <fullName evidence="3">FAD-dependent oxidoreductase</fullName>
    </submittedName>
</protein>
<dbReference type="SUPFAM" id="SSF51905">
    <property type="entry name" value="FAD/NAD(P)-binding domain"/>
    <property type="match status" value="1"/>
</dbReference>
<dbReference type="AlphaFoldDB" id="A0A0P6YHH2"/>
<feature type="domain" description="FAD dependent oxidoreductase" evidence="1">
    <location>
        <begin position="6"/>
        <end position="366"/>
    </location>
</feature>
<keyword evidence="4" id="KW-1185">Reference proteome</keyword>